<evidence type="ECO:0000313" key="2">
    <source>
        <dbReference type="Proteomes" id="UP001417504"/>
    </source>
</evidence>
<reference evidence="1 2" key="1">
    <citation type="submission" date="2024-01" db="EMBL/GenBank/DDBJ databases">
        <title>Genome assemblies of Stephania.</title>
        <authorList>
            <person name="Yang L."/>
        </authorList>
    </citation>
    <scope>NUCLEOTIDE SEQUENCE [LARGE SCALE GENOMIC DNA]</scope>
    <source>
        <strain evidence="1">QJT</strain>
        <tissue evidence="1">Leaf</tissue>
    </source>
</reference>
<proteinExistence type="predicted"/>
<gene>
    <name evidence="1" type="ORF">Sjap_002750</name>
</gene>
<dbReference type="AlphaFoldDB" id="A0AAP0KNC6"/>
<keyword evidence="2" id="KW-1185">Reference proteome</keyword>
<comment type="caution">
    <text evidence="1">The sequence shown here is derived from an EMBL/GenBank/DDBJ whole genome shotgun (WGS) entry which is preliminary data.</text>
</comment>
<organism evidence="1 2">
    <name type="scientific">Stephania japonica</name>
    <dbReference type="NCBI Taxonomy" id="461633"/>
    <lineage>
        <taxon>Eukaryota</taxon>
        <taxon>Viridiplantae</taxon>
        <taxon>Streptophyta</taxon>
        <taxon>Embryophyta</taxon>
        <taxon>Tracheophyta</taxon>
        <taxon>Spermatophyta</taxon>
        <taxon>Magnoliopsida</taxon>
        <taxon>Ranunculales</taxon>
        <taxon>Menispermaceae</taxon>
        <taxon>Menispermoideae</taxon>
        <taxon>Cissampelideae</taxon>
        <taxon>Stephania</taxon>
    </lineage>
</organism>
<dbReference type="Proteomes" id="UP001417504">
    <property type="component" value="Unassembled WGS sequence"/>
</dbReference>
<sequence>MIQVGMFALPSCVLKELRDPSFTYFERKVFKGPTCVAFALFFGGREMTF</sequence>
<name>A0AAP0KNC6_9MAGN</name>
<protein>
    <submittedName>
        <fullName evidence="1">Uncharacterized protein</fullName>
    </submittedName>
</protein>
<dbReference type="EMBL" id="JBBNAE010000001">
    <property type="protein sequence ID" value="KAK9155270.1"/>
    <property type="molecule type" value="Genomic_DNA"/>
</dbReference>
<evidence type="ECO:0000313" key="1">
    <source>
        <dbReference type="EMBL" id="KAK9155270.1"/>
    </source>
</evidence>
<accession>A0AAP0KNC6</accession>